<feature type="transmembrane region" description="Helical" evidence="1">
    <location>
        <begin position="80"/>
        <end position="100"/>
    </location>
</feature>
<keyword evidence="3" id="KW-1185">Reference proteome</keyword>
<proteinExistence type="predicted"/>
<evidence type="ECO:0000313" key="2">
    <source>
        <dbReference type="EMBL" id="MFA0809531.1"/>
    </source>
</evidence>
<accession>A0ABV4NTV2</accession>
<keyword evidence="1" id="KW-0472">Membrane</keyword>
<sequence length="126" mass="14024">MNQDDEYLDEVQEKESANISPLRMALRGTTLGQFIETKQRRYLFAFLCYLAATTLFMITVVYAFLAIKSGGLLSGNNHDFFGKLFKIGSFASCLVTVASFSAKRYSLGFQAAVVSAIFILLTNLRP</sequence>
<evidence type="ECO:0008006" key="4">
    <source>
        <dbReference type="Google" id="ProtNLM"/>
    </source>
</evidence>
<protein>
    <recommendedName>
        <fullName evidence="4">Vesicle transport protein</fullName>
    </recommendedName>
</protein>
<name>A0ABV4NTV2_9GAMM</name>
<feature type="transmembrane region" description="Helical" evidence="1">
    <location>
        <begin position="107"/>
        <end position="124"/>
    </location>
</feature>
<dbReference type="RefSeq" id="WP_371837148.1">
    <property type="nucleotide sequence ID" value="NZ_JBGMEK010000001.1"/>
</dbReference>
<dbReference type="Proteomes" id="UP001569428">
    <property type="component" value="Unassembled WGS sequence"/>
</dbReference>
<comment type="caution">
    <text evidence="2">The sequence shown here is derived from an EMBL/GenBank/DDBJ whole genome shotgun (WGS) entry which is preliminary data.</text>
</comment>
<organism evidence="2 3">
    <name type="scientific">Microbulbifer epialgicus</name>
    <dbReference type="NCBI Taxonomy" id="393907"/>
    <lineage>
        <taxon>Bacteria</taxon>
        <taxon>Pseudomonadati</taxon>
        <taxon>Pseudomonadota</taxon>
        <taxon>Gammaproteobacteria</taxon>
        <taxon>Cellvibrionales</taxon>
        <taxon>Microbulbiferaceae</taxon>
        <taxon>Microbulbifer</taxon>
    </lineage>
</organism>
<dbReference type="EMBL" id="JBGMEK010000001">
    <property type="protein sequence ID" value="MFA0809531.1"/>
    <property type="molecule type" value="Genomic_DNA"/>
</dbReference>
<reference evidence="2 3" key="1">
    <citation type="submission" date="2024-08" db="EMBL/GenBank/DDBJ databases">
        <authorList>
            <person name="Ishaq N."/>
        </authorList>
    </citation>
    <scope>NUCLEOTIDE SEQUENCE [LARGE SCALE GENOMIC DNA]</scope>
    <source>
        <strain evidence="2 3">DSM 18651</strain>
    </source>
</reference>
<gene>
    <name evidence="2" type="ORF">ACCI49_01245</name>
</gene>
<keyword evidence="1" id="KW-1133">Transmembrane helix</keyword>
<keyword evidence="1" id="KW-0812">Transmembrane</keyword>
<evidence type="ECO:0000256" key="1">
    <source>
        <dbReference type="SAM" id="Phobius"/>
    </source>
</evidence>
<feature type="transmembrane region" description="Helical" evidence="1">
    <location>
        <begin position="42"/>
        <end position="65"/>
    </location>
</feature>
<evidence type="ECO:0000313" key="3">
    <source>
        <dbReference type="Proteomes" id="UP001569428"/>
    </source>
</evidence>